<feature type="repeat" description="TPR" evidence="1">
    <location>
        <begin position="272"/>
        <end position="305"/>
    </location>
</feature>
<sequence length="622" mass="68342">MGVCSRDDYGNERLQALTEDETRLYRCRTIKNCTATCPKSLNPANAINKMKTKHLLTRNVEKMEEEEDKDVSPERKSRCGLLNIVFGGRSLWPKKEQLSSVQTSHGTPTATNISGNGNHNRESSDKRHQTDRVISRPGQNYVKPQPVYQGSNNAAVAAKNVAERQQQGGRKVSGAGIGLSGELDRMINDHQRSKGAGNLVRASSSNVMLFSNLGNLRQGGETPYDNAAVTISGNYSNPAAATNNYSKKKEEPGEKGGGGGSLCRALSTRMDPEELKILGNEDYKNGRFAEALALYDAAISIDPNKASYRSNKSAALTAMGKLLEAALECREAIRIDPFYQRAHNRLATLYVRLGEIENAIYHFKQAGSDADPDSINKARKVQVHLNKCTDAKRSRDWNALLKETNHSILIGADSAPLIFALKIEALLKLNKHQEAIETMKNGPNFDIDECTKFFGPIGSATLLLIRAQIDLAEGLFDESVAAAQRASRLDPNNREAGGVVRKTRGVSAARSNGNELFKSGKYAEACHAYGEGLNHDPHNAVLLCNRAACRTKLDQLDDAVQDCSAALTIRPGYSKARLRRADCYAKMEKWEACLQDCEVLMNEIPDDEEVERIMKTAKAQLQ</sequence>
<dbReference type="Pfam" id="PF13414">
    <property type="entry name" value="TPR_11"/>
    <property type="match status" value="1"/>
</dbReference>
<dbReference type="Gene3D" id="1.10.1060.10">
    <property type="entry name" value="Alpha-helical ferredoxin"/>
    <property type="match status" value="1"/>
</dbReference>
<dbReference type="Proteomes" id="UP000015453">
    <property type="component" value="Unassembled WGS sequence"/>
</dbReference>
<dbReference type="InterPro" id="IPR011990">
    <property type="entry name" value="TPR-like_helical_dom_sf"/>
</dbReference>
<evidence type="ECO:0000256" key="1">
    <source>
        <dbReference type="PROSITE-ProRule" id="PRU00339"/>
    </source>
</evidence>
<dbReference type="EMBL" id="AUSU01006128">
    <property type="protein sequence ID" value="EPS62466.1"/>
    <property type="molecule type" value="Genomic_DNA"/>
</dbReference>
<dbReference type="SUPFAM" id="SSF46548">
    <property type="entry name" value="alpha-helical ferredoxin"/>
    <property type="match status" value="1"/>
</dbReference>
<feature type="region of interest" description="Disordered" evidence="2">
    <location>
        <begin position="242"/>
        <end position="261"/>
    </location>
</feature>
<dbReference type="InterPro" id="IPR009051">
    <property type="entry name" value="Helical_ferredxn"/>
</dbReference>
<evidence type="ECO:0000313" key="3">
    <source>
        <dbReference type="EMBL" id="EPS62466.1"/>
    </source>
</evidence>
<dbReference type="PANTHER" id="PTHR46050:SF7">
    <property type="entry name" value="TETRATRICOPEPTIDE REPEAT (TPR)-LIKE SUPERFAMILY PROTEIN"/>
    <property type="match status" value="1"/>
</dbReference>
<keyword evidence="1" id="KW-0802">TPR repeat</keyword>
<dbReference type="InterPro" id="IPR044534">
    <property type="entry name" value="TTL1-4"/>
</dbReference>
<dbReference type="PANTHER" id="PTHR46050">
    <property type="entry name" value="TPR REPEAT-CONTAINING THIOREDOXIN"/>
    <property type="match status" value="1"/>
</dbReference>
<name>S8CDD4_9LAMI</name>
<accession>S8CDD4</accession>
<comment type="caution">
    <text evidence="3">The sequence shown here is derived from an EMBL/GenBank/DDBJ whole genome shotgun (WGS) entry which is preliminary data.</text>
</comment>
<feature type="region of interest" description="Disordered" evidence="2">
    <location>
        <begin position="96"/>
        <end position="147"/>
    </location>
</feature>
<proteinExistence type="predicted"/>
<feature type="compositionally biased region" description="Basic and acidic residues" evidence="2">
    <location>
        <begin position="119"/>
        <end position="134"/>
    </location>
</feature>
<dbReference type="SUPFAM" id="SSF48452">
    <property type="entry name" value="TPR-like"/>
    <property type="match status" value="2"/>
</dbReference>
<organism evidence="3 4">
    <name type="scientific">Genlisea aurea</name>
    <dbReference type="NCBI Taxonomy" id="192259"/>
    <lineage>
        <taxon>Eukaryota</taxon>
        <taxon>Viridiplantae</taxon>
        <taxon>Streptophyta</taxon>
        <taxon>Embryophyta</taxon>
        <taxon>Tracheophyta</taxon>
        <taxon>Spermatophyta</taxon>
        <taxon>Magnoliopsida</taxon>
        <taxon>eudicotyledons</taxon>
        <taxon>Gunneridae</taxon>
        <taxon>Pentapetalae</taxon>
        <taxon>asterids</taxon>
        <taxon>lamiids</taxon>
        <taxon>Lamiales</taxon>
        <taxon>Lentibulariaceae</taxon>
        <taxon>Genlisea</taxon>
    </lineage>
</organism>
<dbReference type="GO" id="GO:0005737">
    <property type="term" value="C:cytoplasm"/>
    <property type="evidence" value="ECO:0007669"/>
    <property type="project" value="TreeGrafter"/>
</dbReference>
<evidence type="ECO:0000313" key="4">
    <source>
        <dbReference type="Proteomes" id="UP000015453"/>
    </source>
</evidence>
<reference evidence="3 4" key="1">
    <citation type="journal article" date="2013" name="BMC Genomics">
        <title>The miniature genome of a carnivorous plant Genlisea aurea contains a low number of genes and short non-coding sequences.</title>
        <authorList>
            <person name="Leushkin E.V."/>
            <person name="Sutormin R.A."/>
            <person name="Nabieva E.R."/>
            <person name="Penin A.A."/>
            <person name="Kondrashov A.S."/>
            <person name="Logacheva M.D."/>
        </authorList>
    </citation>
    <scope>NUCLEOTIDE SEQUENCE [LARGE SCALE GENOMIC DNA]</scope>
</reference>
<keyword evidence="4" id="KW-1185">Reference proteome</keyword>
<protein>
    <submittedName>
        <fullName evidence="3">Uncharacterized protein</fullName>
    </submittedName>
</protein>
<dbReference type="Gene3D" id="1.25.40.10">
    <property type="entry name" value="Tetratricopeptide repeat domain"/>
    <property type="match status" value="1"/>
</dbReference>
<gene>
    <name evidence="3" type="ORF">M569_12324</name>
</gene>
<dbReference type="InterPro" id="IPR019734">
    <property type="entry name" value="TPR_rpt"/>
</dbReference>
<dbReference type="GO" id="GO:0051536">
    <property type="term" value="F:iron-sulfur cluster binding"/>
    <property type="evidence" value="ECO:0007669"/>
    <property type="project" value="InterPro"/>
</dbReference>
<dbReference type="AlphaFoldDB" id="S8CDD4"/>
<feature type="compositionally biased region" description="Polar residues" evidence="2">
    <location>
        <begin position="98"/>
        <end position="118"/>
    </location>
</feature>
<dbReference type="PROSITE" id="PS50005">
    <property type="entry name" value="TPR"/>
    <property type="match status" value="1"/>
</dbReference>
<evidence type="ECO:0000256" key="2">
    <source>
        <dbReference type="SAM" id="MobiDB-lite"/>
    </source>
</evidence>
<dbReference type="Pfam" id="PF14559">
    <property type="entry name" value="TPR_19"/>
    <property type="match status" value="1"/>
</dbReference>
<dbReference type="SMART" id="SM00028">
    <property type="entry name" value="TPR"/>
    <property type="match status" value="7"/>
</dbReference>
<dbReference type="OrthoDB" id="2335338at2759"/>